<protein>
    <recommendedName>
        <fullName evidence="1">Ribosomal protein eL8/eL30/eS12/Gadd45 domain-containing protein</fullName>
    </recommendedName>
</protein>
<dbReference type="EMBL" id="JAGYWB010000017">
    <property type="protein sequence ID" value="KAI0493366.1"/>
    <property type="molecule type" value="Genomic_DNA"/>
</dbReference>
<dbReference type="PANTHER" id="PTHR47903">
    <property type="entry name" value="OS07G0636400 PROTEIN"/>
    <property type="match status" value="1"/>
</dbReference>
<dbReference type="Pfam" id="PF01248">
    <property type="entry name" value="Ribosomal_L7Ae"/>
    <property type="match status" value="1"/>
</dbReference>
<gene>
    <name evidence="2" type="ORF">KFK09_023482</name>
</gene>
<proteinExistence type="predicted"/>
<dbReference type="AlphaFoldDB" id="A0A8T3A9V9"/>
<keyword evidence="3" id="KW-1185">Reference proteome</keyword>
<dbReference type="SUPFAM" id="SSF55315">
    <property type="entry name" value="L30e-like"/>
    <property type="match status" value="1"/>
</dbReference>
<organism evidence="2 3">
    <name type="scientific">Dendrobium nobile</name>
    <name type="common">Orchid</name>
    <dbReference type="NCBI Taxonomy" id="94219"/>
    <lineage>
        <taxon>Eukaryota</taxon>
        <taxon>Viridiplantae</taxon>
        <taxon>Streptophyta</taxon>
        <taxon>Embryophyta</taxon>
        <taxon>Tracheophyta</taxon>
        <taxon>Spermatophyta</taxon>
        <taxon>Magnoliopsida</taxon>
        <taxon>Liliopsida</taxon>
        <taxon>Asparagales</taxon>
        <taxon>Orchidaceae</taxon>
        <taxon>Epidendroideae</taxon>
        <taxon>Malaxideae</taxon>
        <taxon>Dendrobiinae</taxon>
        <taxon>Dendrobium</taxon>
    </lineage>
</organism>
<evidence type="ECO:0000259" key="1">
    <source>
        <dbReference type="Pfam" id="PF01248"/>
    </source>
</evidence>
<dbReference type="InterPro" id="IPR004038">
    <property type="entry name" value="Ribosomal_eL8/eL30/eS12/Gad45"/>
</dbReference>
<comment type="caution">
    <text evidence="2">The sequence shown here is derived from an EMBL/GenBank/DDBJ whole genome shotgun (WGS) entry which is preliminary data.</text>
</comment>
<dbReference type="Proteomes" id="UP000829196">
    <property type="component" value="Unassembled WGS sequence"/>
</dbReference>
<evidence type="ECO:0000313" key="3">
    <source>
        <dbReference type="Proteomes" id="UP000829196"/>
    </source>
</evidence>
<sequence length="181" mass="19979">MSKKKKSRRPFVATKDAQEQGVTLSRGVLDTYEGQRLDVLLDKIWRSIESAKPLKRELPDKIWIKQQFAIGVNDVTRLLERMPQIETTGAVRDISCSFDNVMRKATLVSLQVVLVAADCNPKWLTKHIPALASSRKVPVILVRDGKGGSLRLGGLLNVKTALAIGVKAKGCCINAAFEEII</sequence>
<dbReference type="InterPro" id="IPR029064">
    <property type="entry name" value="Ribosomal_eL30-like_sf"/>
</dbReference>
<feature type="domain" description="Ribosomal protein eL8/eL30/eS12/Gadd45" evidence="1">
    <location>
        <begin position="109"/>
        <end position="171"/>
    </location>
</feature>
<evidence type="ECO:0000313" key="2">
    <source>
        <dbReference type="EMBL" id="KAI0493366.1"/>
    </source>
</evidence>
<accession>A0A8T3A9V9</accession>
<dbReference type="OrthoDB" id="20109at2759"/>
<dbReference type="Gene3D" id="3.30.1330.30">
    <property type="match status" value="1"/>
</dbReference>
<reference evidence="2" key="1">
    <citation type="journal article" date="2022" name="Front. Genet.">
        <title>Chromosome-Scale Assembly of the Dendrobium nobile Genome Provides Insights Into the Molecular Mechanism of the Biosynthesis of the Medicinal Active Ingredient of Dendrobium.</title>
        <authorList>
            <person name="Xu Q."/>
            <person name="Niu S.-C."/>
            <person name="Li K.-L."/>
            <person name="Zheng P.-J."/>
            <person name="Zhang X.-J."/>
            <person name="Jia Y."/>
            <person name="Liu Y."/>
            <person name="Niu Y.-X."/>
            <person name="Yu L.-H."/>
            <person name="Chen D.-F."/>
            <person name="Zhang G.-Q."/>
        </authorList>
    </citation>
    <scope>NUCLEOTIDE SEQUENCE</scope>
    <source>
        <tissue evidence="2">Leaf</tissue>
    </source>
</reference>
<dbReference type="PANTHER" id="PTHR47903:SF2">
    <property type="entry name" value="OS07G0636400 PROTEIN"/>
    <property type="match status" value="1"/>
</dbReference>
<name>A0A8T3A9V9_DENNO</name>
<dbReference type="SMR" id="A0A8T3A9V9"/>